<evidence type="ECO:0000313" key="2">
    <source>
        <dbReference type="Proteomes" id="UP000437736"/>
    </source>
</evidence>
<sequence>MDDDCANCGVPAGDLAPVHRVYLLPEPVLVDEVERWCLSCRTQYPHEVADRAAG</sequence>
<dbReference type="EMBL" id="WJHE01000288">
    <property type="protein sequence ID" value="MST32417.1"/>
    <property type="molecule type" value="Genomic_DNA"/>
</dbReference>
<organism evidence="1 2">
    <name type="scientific">Acidiferrimicrobium australe</name>
    <dbReference type="NCBI Taxonomy" id="2664430"/>
    <lineage>
        <taxon>Bacteria</taxon>
        <taxon>Bacillati</taxon>
        <taxon>Actinomycetota</taxon>
        <taxon>Acidimicrobiia</taxon>
        <taxon>Acidimicrobiales</taxon>
        <taxon>Acidimicrobiaceae</taxon>
        <taxon>Acidiferrimicrobium</taxon>
    </lineage>
</organism>
<protein>
    <submittedName>
        <fullName evidence="1">Uncharacterized protein</fullName>
    </submittedName>
</protein>
<dbReference type="Proteomes" id="UP000437736">
    <property type="component" value="Unassembled WGS sequence"/>
</dbReference>
<gene>
    <name evidence="1" type="ORF">GHK86_06745</name>
</gene>
<proteinExistence type="predicted"/>
<comment type="caution">
    <text evidence="1">The sequence shown here is derived from an EMBL/GenBank/DDBJ whole genome shotgun (WGS) entry which is preliminary data.</text>
</comment>
<accession>A0ABW9QRF9</accession>
<name>A0ABW9QRF9_9ACTN</name>
<evidence type="ECO:0000313" key="1">
    <source>
        <dbReference type="EMBL" id="MST32417.1"/>
    </source>
</evidence>
<reference evidence="1 2" key="1">
    <citation type="submission" date="2019-11" db="EMBL/GenBank/DDBJ databases">
        <title>Acidiferrimicrobium australis gen. nov., sp. nov., an acidophilic and obligately heterotrophic, member of the Actinobacteria that catalyses dissimilatory oxido- reduction of iron isolated from metal-rich acidic water in Chile.</title>
        <authorList>
            <person name="Gonzalez D."/>
            <person name="Huber K."/>
            <person name="Hedrich S."/>
            <person name="Rojas-Villalobos C."/>
            <person name="Quatrini R."/>
            <person name="Dinamarca M.A."/>
            <person name="Schwarz A."/>
            <person name="Canales C."/>
            <person name="Nancucheo I."/>
        </authorList>
    </citation>
    <scope>NUCLEOTIDE SEQUENCE [LARGE SCALE GENOMIC DNA]</scope>
    <source>
        <strain evidence="1 2">USS-CCA1</strain>
    </source>
</reference>
<keyword evidence="2" id="KW-1185">Reference proteome</keyword>